<dbReference type="GO" id="GO:0042597">
    <property type="term" value="C:periplasmic space"/>
    <property type="evidence" value="ECO:0007669"/>
    <property type="project" value="UniProtKB-ARBA"/>
</dbReference>
<evidence type="ECO:0000313" key="4">
    <source>
        <dbReference type="Proteomes" id="UP000433406"/>
    </source>
</evidence>
<protein>
    <recommendedName>
        <fullName evidence="2">Solute-binding protein family 5 domain-containing protein</fullName>
    </recommendedName>
</protein>
<dbReference type="PIRSF" id="PIRSF002741">
    <property type="entry name" value="MppA"/>
    <property type="match status" value="1"/>
</dbReference>
<dbReference type="InterPro" id="IPR000914">
    <property type="entry name" value="SBP_5_dom"/>
</dbReference>
<keyword evidence="1" id="KW-0732">Signal</keyword>
<dbReference type="PANTHER" id="PTHR30290">
    <property type="entry name" value="PERIPLASMIC BINDING COMPONENT OF ABC TRANSPORTER"/>
    <property type="match status" value="1"/>
</dbReference>
<dbReference type="GO" id="GO:0043190">
    <property type="term" value="C:ATP-binding cassette (ABC) transporter complex"/>
    <property type="evidence" value="ECO:0007669"/>
    <property type="project" value="InterPro"/>
</dbReference>
<dbReference type="InterPro" id="IPR030678">
    <property type="entry name" value="Peptide/Ni-bd"/>
</dbReference>
<dbReference type="Gene3D" id="3.40.190.10">
    <property type="entry name" value="Periplasmic binding protein-like II"/>
    <property type="match status" value="1"/>
</dbReference>
<dbReference type="InterPro" id="IPR039424">
    <property type="entry name" value="SBP_5"/>
</dbReference>
<dbReference type="Pfam" id="PF00496">
    <property type="entry name" value="SBP_bac_5"/>
    <property type="match status" value="1"/>
</dbReference>
<gene>
    <name evidence="3" type="ORF">GGQ22_01435</name>
</gene>
<dbReference type="Proteomes" id="UP000433406">
    <property type="component" value="Unassembled WGS sequence"/>
</dbReference>
<proteinExistence type="predicted"/>
<reference evidence="3 4" key="1">
    <citation type="submission" date="2019-10" db="EMBL/GenBank/DDBJ databases">
        <title>Nocardioides novel species isolated from the excrement of Marmot.</title>
        <authorList>
            <person name="Zhang G."/>
        </authorList>
    </citation>
    <scope>NUCLEOTIDE SEQUENCE [LARGE SCALE GENOMIC DNA]</scope>
    <source>
        <strain evidence="4">zg-579</strain>
    </source>
</reference>
<name>A0A6I3J0L0_9ACTN</name>
<feature type="domain" description="Solute-binding protein family 5" evidence="2">
    <location>
        <begin position="90"/>
        <end position="451"/>
    </location>
</feature>
<organism evidence="3 4">
    <name type="scientific">Nocardioides marmotae</name>
    <dbReference type="NCBI Taxonomy" id="2663857"/>
    <lineage>
        <taxon>Bacteria</taxon>
        <taxon>Bacillati</taxon>
        <taxon>Actinomycetota</taxon>
        <taxon>Actinomycetes</taxon>
        <taxon>Propionibacteriales</taxon>
        <taxon>Nocardioidaceae</taxon>
        <taxon>Nocardioides</taxon>
    </lineage>
</organism>
<dbReference type="GO" id="GO:1904680">
    <property type="term" value="F:peptide transmembrane transporter activity"/>
    <property type="evidence" value="ECO:0007669"/>
    <property type="project" value="TreeGrafter"/>
</dbReference>
<comment type="caution">
    <text evidence="3">The sequence shown here is derived from an EMBL/GenBank/DDBJ whole genome shotgun (WGS) entry which is preliminary data.</text>
</comment>
<feature type="chain" id="PRO_5038796499" description="Solute-binding protein family 5 domain-containing protein" evidence="1">
    <location>
        <begin position="21"/>
        <end position="537"/>
    </location>
</feature>
<dbReference type="EMBL" id="WLCI01000002">
    <property type="protein sequence ID" value="MTB93736.1"/>
    <property type="molecule type" value="Genomic_DNA"/>
</dbReference>
<dbReference type="GO" id="GO:0015833">
    <property type="term" value="P:peptide transport"/>
    <property type="evidence" value="ECO:0007669"/>
    <property type="project" value="TreeGrafter"/>
</dbReference>
<keyword evidence="4" id="KW-1185">Reference proteome</keyword>
<dbReference type="PROSITE" id="PS51257">
    <property type="entry name" value="PROKAR_LIPOPROTEIN"/>
    <property type="match status" value="1"/>
</dbReference>
<evidence type="ECO:0000256" key="1">
    <source>
        <dbReference type="SAM" id="SignalP"/>
    </source>
</evidence>
<evidence type="ECO:0000259" key="2">
    <source>
        <dbReference type="Pfam" id="PF00496"/>
    </source>
</evidence>
<dbReference type="CDD" id="cd00995">
    <property type="entry name" value="PBP2_NikA_DppA_OppA_like"/>
    <property type="match status" value="1"/>
</dbReference>
<evidence type="ECO:0000313" key="3">
    <source>
        <dbReference type="EMBL" id="MTB93736.1"/>
    </source>
</evidence>
<feature type="signal peptide" evidence="1">
    <location>
        <begin position="1"/>
        <end position="20"/>
    </location>
</feature>
<sequence>MARRQAALASALVALGLAAAACGSGGSGSNNDAAAGTECSSSPTEMQFGVATEMAGFDPVSGGSNGVAGGTERVAIYDSIMRYDPDEGMVVPRMAESFESNADSTKWTLKLREGITFSSGAPVDSAAVMWNVEHHRADGSASLFKPQLLLIDKMTEVSPTELVFDLSAPRGDFPMVFATAPGMLLDPAAFEAAGAEAYAGGKGVVGAGPYEVASFKPGEELVVTRKDSYWGDELGVDGKFCVDTIRFSFIQDPNARVDALTTGQLDVGSFADAASVGKVEDAGLELGMAYNWGNDVLLINHGTGGVDRPGKDIRVRQAIVEALDVELINQRGAGGKGIATSALVGEGSSLYTPGLEGPKYDPENAKRLLAEAKADGYDGKLEFNVDSSHVDWGLAVEGLLEAVGFEVEVDSSMSLADLIAQSFYPGDYDIQYFAMSLDDAQAWATLQTTTGQAEPALSRVGYRSEAWGAALDQLRAATDLEERQAGIAGLQEVWNEEFPFAITLGSQRGVAYDPKNVRGLKFGHAAIALFDDATVAE</sequence>
<dbReference type="AlphaFoldDB" id="A0A6I3J0L0"/>
<dbReference type="Gene3D" id="3.10.105.10">
    <property type="entry name" value="Dipeptide-binding Protein, Domain 3"/>
    <property type="match status" value="1"/>
</dbReference>
<accession>A0A6I3J0L0</accession>
<dbReference type="SUPFAM" id="SSF53850">
    <property type="entry name" value="Periplasmic binding protein-like II"/>
    <property type="match status" value="1"/>
</dbReference>